<evidence type="ECO:0008006" key="3">
    <source>
        <dbReference type="Google" id="ProtNLM"/>
    </source>
</evidence>
<dbReference type="Gene3D" id="3.30.530.20">
    <property type="match status" value="1"/>
</dbReference>
<keyword evidence="2" id="KW-1185">Reference proteome</keyword>
<accession>D5EJF1</accession>
<proteinExistence type="predicted"/>
<dbReference type="KEGG" id="caa:Caka_1531"/>
<dbReference type="eggNOG" id="COG4276">
    <property type="taxonomic scope" value="Bacteria"/>
</dbReference>
<organism evidence="1 2">
    <name type="scientific">Coraliomargarita akajimensis (strain DSM 45221 / IAM 15411 / JCM 23193 / KCTC 12865 / 04OKA010-24)</name>
    <dbReference type="NCBI Taxonomy" id="583355"/>
    <lineage>
        <taxon>Bacteria</taxon>
        <taxon>Pseudomonadati</taxon>
        <taxon>Verrucomicrobiota</taxon>
        <taxon>Opitutia</taxon>
        <taxon>Puniceicoccales</taxon>
        <taxon>Coraliomargaritaceae</taxon>
        <taxon>Coraliomargarita</taxon>
    </lineage>
</organism>
<dbReference type="STRING" id="583355.Caka_1531"/>
<dbReference type="AlphaFoldDB" id="D5EJF1"/>
<dbReference type="HOGENOM" id="CLU_112936_1_0_0"/>
<gene>
    <name evidence="1" type="ordered locus">Caka_1531</name>
</gene>
<dbReference type="CDD" id="cd07820">
    <property type="entry name" value="SRPBCC_3"/>
    <property type="match status" value="1"/>
</dbReference>
<sequence>MPKLYSLKRTQTIATDLDSAWKFISRPENLDRITPEDMHFTILSEVPEQMFNGLLIEYQIQLPVLGAQSWLTEIKHIREGQSFVDEQRIGPYSLWYHYHEIQSSGEGVHFIDHVHYALPAGPIGQLVHKLYVQQELVRIFDYRRVALEAVFRSESGQP</sequence>
<dbReference type="Proteomes" id="UP000000925">
    <property type="component" value="Chromosome"/>
</dbReference>
<dbReference type="RefSeq" id="WP_013043272.1">
    <property type="nucleotide sequence ID" value="NC_014008.1"/>
</dbReference>
<evidence type="ECO:0000313" key="1">
    <source>
        <dbReference type="EMBL" id="ADE54550.1"/>
    </source>
</evidence>
<protein>
    <recommendedName>
        <fullName evidence="3">Cyclase/dehydrase</fullName>
    </recommendedName>
</protein>
<evidence type="ECO:0000313" key="2">
    <source>
        <dbReference type="Proteomes" id="UP000000925"/>
    </source>
</evidence>
<dbReference type="EMBL" id="CP001998">
    <property type="protein sequence ID" value="ADE54550.1"/>
    <property type="molecule type" value="Genomic_DNA"/>
</dbReference>
<dbReference type="OrthoDB" id="9793552at2"/>
<reference evidence="1 2" key="1">
    <citation type="journal article" date="2010" name="Stand. Genomic Sci.">
        <title>Complete genome sequence of Coraliomargarita akajimensis type strain (04OKA010-24).</title>
        <authorList>
            <person name="Mavromatis K."/>
            <person name="Abt B."/>
            <person name="Brambilla E."/>
            <person name="Lapidus A."/>
            <person name="Copeland A."/>
            <person name="Deshpande S."/>
            <person name="Nolan M."/>
            <person name="Lucas S."/>
            <person name="Tice H."/>
            <person name="Cheng J.F."/>
            <person name="Han C."/>
            <person name="Detter J.C."/>
            <person name="Woyke T."/>
            <person name="Goodwin L."/>
            <person name="Pitluck S."/>
            <person name="Held B."/>
            <person name="Brettin T."/>
            <person name="Tapia R."/>
            <person name="Ivanova N."/>
            <person name="Mikhailova N."/>
            <person name="Pati A."/>
            <person name="Liolios K."/>
            <person name="Chen A."/>
            <person name="Palaniappan K."/>
            <person name="Land M."/>
            <person name="Hauser L."/>
            <person name="Chang Y.J."/>
            <person name="Jeffries C.D."/>
            <person name="Rohde M."/>
            <person name="Goker M."/>
            <person name="Bristow J."/>
            <person name="Eisen J.A."/>
            <person name="Markowitz V."/>
            <person name="Hugenholtz P."/>
            <person name="Klenk H.P."/>
            <person name="Kyrpides N.C."/>
        </authorList>
    </citation>
    <scope>NUCLEOTIDE SEQUENCE [LARGE SCALE GENOMIC DNA]</scope>
    <source>
        <strain evidence="2">DSM 45221 / IAM 15411 / JCM 23193 / KCTC 12865</strain>
    </source>
</reference>
<name>D5EJF1_CORAD</name>
<dbReference type="InterPro" id="IPR023393">
    <property type="entry name" value="START-like_dom_sf"/>
</dbReference>
<dbReference type="SUPFAM" id="SSF55961">
    <property type="entry name" value="Bet v1-like"/>
    <property type="match status" value="1"/>
</dbReference>